<sequence>MAASMRLRLHFDGNVCTQLSPRKCWFLVNLDNCNIVADLEYLIRERFQLDRGLNIHLYLDDFLLPSMEKIHVIRDNDTLWVKLTEIEDHLLQRLDASPTPPSEPNANEEILSTPERQQKKRSKSKTKKRKSSSRSPENSHRKQKSCKFDNNLDQETVGADGIRVQTKRQKLRHKKKLSNEKTKDFDKEQRVDYSDESLKPTLQHCDASDDVDKTNTTLKSKTGSSQDHQKKPGKKPSKQDSPTTTSKSKRKEKKRSKAGTERNHDNLKKAKLGERSSEGSNSSKKHESASETRNFVDKGSEKQGKVAKLSGVVSNGSTPKLTDAVTSGGSQDGIVEATADQSSSDGRKMLNGPRKNKLTPVCLSVGHIRFDSASESDSNSSSENLDQVIEEPAKKVKNKEQINSEIVSENSVEKSPTASDQPLTEYRTTEGSVPAPSERDILEVQPPPSGQVTNKGQFQRNSSPSPRGAFGARGRGFAIGNRGNWDKKSQFAAVQSNKSVIIQNSPAEPAPPPKDFTSFPSLVGPPRQGDVIAYKILELSESYCPELSDFKEATVLSVDVPSGKVEVELPSVAMVTKPSKQGKFDLQWEDEEDSEAVCSDKIDQHLTVCLQLQDLVDPRLVPSTSA</sequence>
<dbReference type="InterPro" id="IPR056398">
    <property type="entry name" value="Tudor_Coilin"/>
</dbReference>
<feature type="compositionally biased region" description="Basic residues" evidence="1">
    <location>
        <begin position="165"/>
        <end position="176"/>
    </location>
</feature>
<dbReference type="RefSeq" id="XP_038064343.1">
    <property type="nucleotide sequence ID" value="XM_038208415.1"/>
</dbReference>
<dbReference type="GO" id="GO:0015030">
    <property type="term" value="C:Cajal body"/>
    <property type="evidence" value="ECO:0007669"/>
    <property type="project" value="TreeGrafter"/>
</dbReference>
<evidence type="ECO:0008006" key="6">
    <source>
        <dbReference type="Google" id="ProtNLM"/>
    </source>
</evidence>
<feature type="compositionally biased region" description="Basic and acidic residues" evidence="1">
    <location>
        <begin position="177"/>
        <end position="198"/>
    </location>
</feature>
<feature type="compositionally biased region" description="Basic and acidic residues" evidence="1">
    <location>
        <begin position="258"/>
        <end position="277"/>
    </location>
</feature>
<dbReference type="Pfam" id="PF15862">
    <property type="entry name" value="Coilin_N"/>
    <property type="match status" value="1"/>
</dbReference>
<accession>A0A914AL92</accession>
<dbReference type="Proteomes" id="UP000887568">
    <property type="component" value="Unplaced"/>
</dbReference>
<feature type="compositionally biased region" description="Low complexity" evidence="1">
    <location>
        <begin position="467"/>
        <end position="482"/>
    </location>
</feature>
<proteinExistence type="predicted"/>
<feature type="compositionally biased region" description="Basic and acidic residues" evidence="1">
    <location>
        <begin position="391"/>
        <end position="402"/>
    </location>
</feature>
<feature type="region of interest" description="Disordered" evidence="1">
    <location>
        <begin position="94"/>
        <end position="359"/>
    </location>
</feature>
<dbReference type="InterPro" id="IPR024822">
    <property type="entry name" value="Coilin"/>
</dbReference>
<protein>
    <recommendedName>
        <fullName evidence="6">Coilin</fullName>
    </recommendedName>
</protein>
<feature type="compositionally biased region" description="Basic residues" evidence="1">
    <location>
        <begin position="118"/>
        <end position="132"/>
    </location>
</feature>
<evidence type="ECO:0000259" key="3">
    <source>
        <dbReference type="Pfam" id="PF23086"/>
    </source>
</evidence>
<dbReference type="GO" id="GO:0030620">
    <property type="term" value="F:U2 snRNA binding"/>
    <property type="evidence" value="ECO:0007669"/>
    <property type="project" value="TreeGrafter"/>
</dbReference>
<dbReference type="AlphaFoldDB" id="A0A914AL92"/>
<dbReference type="GeneID" id="119734836"/>
<feature type="region of interest" description="Disordered" evidence="1">
    <location>
        <begin position="372"/>
        <end position="482"/>
    </location>
</feature>
<feature type="compositionally biased region" description="Basic and acidic residues" evidence="1">
    <location>
        <begin position="284"/>
        <end position="304"/>
    </location>
</feature>
<dbReference type="EnsemblMetazoa" id="XM_038208415.1">
    <property type="protein sequence ID" value="XP_038064343.1"/>
    <property type="gene ID" value="LOC119734836"/>
</dbReference>
<feature type="compositionally biased region" description="Polar residues" evidence="1">
    <location>
        <begin position="312"/>
        <end position="329"/>
    </location>
</feature>
<name>A0A914AL92_PATMI</name>
<reference evidence="4" key="1">
    <citation type="submission" date="2022-11" db="UniProtKB">
        <authorList>
            <consortium name="EnsemblMetazoa"/>
        </authorList>
    </citation>
    <scope>IDENTIFICATION</scope>
</reference>
<evidence type="ECO:0000313" key="5">
    <source>
        <dbReference type="Proteomes" id="UP000887568"/>
    </source>
</evidence>
<keyword evidence="5" id="KW-1185">Reference proteome</keyword>
<feature type="compositionally biased region" description="Basic residues" evidence="1">
    <location>
        <begin position="247"/>
        <end position="257"/>
    </location>
</feature>
<dbReference type="PANTHER" id="PTHR15197">
    <property type="entry name" value="COILIN P80"/>
    <property type="match status" value="1"/>
</dbReference>
<feature type="compositionally biased region" description="Low complexity" evidence="1">
    <location>
        <begin position="372"/>
        <end position="384"/>
    </location>
</feature>
<dbReference type="InterPro" id="IPR031722">
    <property type="entry name" value="Coilin_N"/>
</dbReference>
<feature type="compositionally biased region" description="Polar residues" evidence="1">
    <location>
        <begin position="214"/>
        <end position="226"/>
    </location>
</feature>
<dbReference type="OrthoDB" id="10072457at2759"/>
<dbReference type="OMA" id="DCRRRPE"/>
<feature type="compositionally biased region" description="Polar residues" evidence="1">
    <location>
        <begin position="403"/>
        <end position="422"/>
    </location>
</feature>
<dbReference type="GO" id="GO:0030619">
    <property type="term" value="F:U1 snRNA binding"/>
    <property type="evidence" value="ECO:0007669"/>
    <property type="project" value="TreeGrafter"/>
</dbReference>
<dbReference type="PANTHER" id="PTHR15197:SF0">
    <property type="entry name" value="COILIN"/>
    <property type="match status" value="1"/>
</dbReference>
<feature type="domain" description="Coilin tudor" evidence="3">
    <location>
        <begin position="513"/>
        <end position="621"/>
    </location>
</feature>
<dbReference type="Pfam" id="PF23086">
    <property type="entry name" value="Tudor_Coilin"/>
    <property type="match status" value="1"/>
</dbReference>
<evidence type="ECO:0000313" key="4">
    <source>
        <dbReference type="EnsemblMetazoa" id="XP_038064343.1"/>
    </source>
</evidence>
<evidence type="ECO:0000259" key="2">
    <source>
        <dbReference type="Pfam" id="PF15862"/>
    </source>
</evidence>
<feature type="compositionally biased region" description="Polar residues" evidence="1">
    <location>
        <begin position="450"/>
        <end position="465"/>
    </location>
</feature>
<dbReference type="GO" id="GO:0000387">
    <property type="term" value="P:spliceosomal snRNP assembly"/>
    <property type="evidence" value="ECO:0007669"/>
    <property type="project" value="TreeGrafter"/>
</dbReference>
<evidence type="ECO:0000256" key="1">
    <source>
        <dbReference type="SAM" id="MobiDB-lite"/>
    </source>
</evidence>
<organism evidence="4 5">
    <name type="scientific">Patiria miniata</name>
    <name type="common">Bat star</name>
    <name type="synonym">Asterina miniata</name>
    <dbReference type="NCBI Taxonomy" id="46514"/>
    <lineage>
        <taxon>Eukaryota</taxon>
        <taxon>Metazoa</taxon>
        <taxon>Echinodermata</taxon>
        <taxon>Eleutherozoa</taxon>
        <taxon>Asterozoa</taxon>
        <taxon>Asteroidea</taxon>
        <taxon>Valvatacea</taxon>
        <taxon>Valvatida</taxon>
        <taxon>Asterinidae</taxon>
        <taxon>Patiria</taxon>
    </lineage>
</organism>
<feature type="domain" description="Coilin N-terminal" evidence="2">
    <location>
        <begin position="5"/>
        <end position="146"/>
    </location>
</feature>